<dbReference type="InterPro" id="IPR033433">
    <property type="entry name" value="GtaA_N"/>
</dbReference>
<dbReference type="Pfam" id="PF16334">
    <property type="entry name" value="DUF4964"/>
    <property type="match status" value="1"/>
</dbReference>
<sequence>MGACAELAQELCRGLVASLLRDRPEAIFAEEAETARSWLQRMRLEGLRPDLSSYKPVLQAFASKGDTKVAEELWQELSDSGDADDDAYCMMLQAYCAADDAEGVKVWVDRFEWEGIQLNWPSFTDLLRFYLSQGDLQKAFALSNEVALSSSFDTGPSAWLKQLEAAVKLKDASHAEKVARSMTHFGYPVGRTGRGLLQEVLSEDSFQVPEEYDFDCHDNLTDGSPAHWTGDEFDWVGLVRVDGQVYRWLGRAVLDLPAAQQLSREVHPTTTRYIFQAGAAQMTVAFMTASFNHDTALLEATSPVTTMSFSVTGTDDVEIYFDLSAATATQKDSQEVTWQRNLTEQLQVMRVGTTSQKVCGQTSDRIDWGFRYLAIPLGNPSAMVSAQEARAAFVNGTYSRLQDEQPPRKANDRPLALSVSLRAQARVHLMLDEVVSQRFFGTDLRPLWQGRFTAETLLNDVEEGSLQRMQRAEAFDHFLLDQLQRVGGQRYGEIGALVYRQVMGATSTSFNDKTGEAWPFMKEISSDGDVSTVDVIFPAFPLFLHVAPEFFRQLMIPLRRGMRTSGMEPEEPEKWRHPSDGFPRILGE</sequence>
<keyword evidence="6" id="KW-1185">Reference proteome</keyword>
<dbReference type="Proteomes" id="UP001178507">
    <property type="component" value="Unassembled WGS sequence"/>
</dbReference>
<feature type="domain" description="Glutaminase A central" evidence="3">
    <location>
        <begin position="488"/>
        <end position="560"/>
    </location>
</feature>
<dbReference type="PANTHER" id="PTHR31987">
    <property type="entry name" value="GLUTAMINASE A-RELATED"/>
    <property type="match status" value="1"/>
</dbReference>
<dbReference type="EMBL" id="CAUJNA010003638">
    <property type="protein sequence ID" value="CAJ1406622.1"/>
    <property type="molecule type" value="Genomic_DNA"/>
</dbReference>
<gene>
    <name evidence="5" type="ORF">EVOR1521_LOCUS28532</name>
</gene>
<evidence type="ECO:0000259" key="3">
    <source>
        <dbReference type="Pfam" id="PF16335"/>
    </source>
</evidence>
<proteinExistence type="predicted"/>
<dbReference type="InterPro" id="IPR032515">
    <property type="entry name" value="DUF4964"/>
</dbReference>
<dbReference type="InterPro" id="IPR052743">
    <property type="entry name" value="Glutaminase_GtaA"/>
</dbReference>
<evidence type="ECO:0000313" key="5">
    <source>
        <dbReference type="EMBL" id="CAJ1406622.1"/>
    </source>
</evidence>
<evidence type="ECO:0000259" key="4">
    <source>
        <dbReference type="Pfam" id="PF17168"/>
    </source>
</evidence>
<reference evidence="5" key="1">
    <citation type="submission" date="2023-08" db="EMBL/GenBank/DDBJ databases">
        <authorList>
            <person name="Chen Y."/>
            <person name="Shah S."/>
            <person name="Dougan E. K."/>
            <person name="Thang M."/>
            <person name="Chan C."/>
        </authorList>
    </citation>
    <scope>NUCLEOTIDE SEQUENCE</scope>
</reference>
<dbReference type="InterPro" id="IPR032514">
    <property type="entry name" value="GtaA_central"/>
</dbReference>
<feature type="domain" description="DUF4964" evidence="2">
    <location>
        <begin position="216"/>
        <end position="256"/>
    </location>
</feature>
<comment type="caution">
    <text evidence="5">The sequence shown here is derived from an EMBL/GenBank/DDBJ whole genome shotgun (WGS) entry which is preliminary data.</text>
</comment>
<dbReference type="Pfam" id="PF16335">
    <property type="entry name" value="GtaA_6_Hairpin"/>
    <property type="match status" value="1"/>
</dbReference>
<evidence type="ECO:0000313" key="6">
    <source>
        <dbReference type="Proteomes" id="UP001178507"/>
    </source>
</evidence>
<dbReference type="InterPro" id="IPR011990">
    <property type="entry name" value="TPR-like_helical_dom_sf"/>
</dbReference>
<protein>
    <submittedName>
        <fullName evidence="5">Uncharacterized protein</fullName>
    </submittedName>
</protein>
<organism evidence="5 6">
    <name type="scientific">Effrenium voratum</name>
    <dbReference type="NCBI Taxonomy" id="2562239"/>
    <lineage>
        <taxon>Eukaryota</taxon>
        <taxon>Sar</taxon>
        <taxon>Alveolata</taxon>
        <taxon>Dinophyceae</taxon>
        <taxon>Suessiales</taxon>
        <taxon>Symbiodiniaceae</taxon>
        <taxon>Effrenium</taxon>
    </lineage>
</organism>
<evidence type="ECO:0000259" key="2">
    <source>
        <dbReference type="Pfam" id="PF16334"/>
    </source>
</evidence>
<feature type="region of interest" description="Disordered" evidence="1">
    <location>
        <begin position="565"/>
        <end position="588"/>
    </location>
</feature>
<dbReference type="Pfam" id="PF17168">
    <property type="entry name" value="DUF5127"/>
    <property type="match status" value="1"/>
</dbReference>
<evidence type="ECO:0000256" key="1">
    <source>
        <dbReference type="SAM" id="MobiDB-lite"/>
    </source>
</evidence>
<feature type="domain" description="Glutaminase A N-terminal" evidence="4">
    <location>
        <begin position="269"/>
        <end position="479"/>
    </location>
</feature>
<accession>A0AA36JI26</accession>
<dbReference type="AlphaFoldDB" id="A0AA36JI26"/>
<dbReference type="Gene3D" id="1.25.40.10">
    <property type="entry name" value="Tetratricopeptide repeat domain"/>
    <property type="match status" value="1"/>
</dbReference>
<dbReference type="PANTHER" id="PTHR31987:SF1">
    <property type="entry name" value="GLUTAMINASE A"/>
    <property type="match status" value="1"/>
</dbReference>
<name>A0AA36JI26_9DINO</name>